<evidence type="ECO:0000313" key="7">
    <source>
        <dbReference type="Proteomes" id="UP000189475"/>
    </source>
</evidence>
<name>A0A1R4B238_9VIBR</name>
<dbReference type="EMBL" id="FUFT01000002">
    <property type="protein sequence ID" value="SJL82971.1"/>
    <property type="molecule type" value="Genomic_DNA"/>
</dbReference>
<dbReference type="InterPro" id="IPR036869">
    <property type="entry name" value="J_dom_sf"/>
</dbReference>
<dbReference type="SUPFAM" id="SSF81901">
    <property type="entry name" value="HCP-like"/>
    <property type="match status" value="1"/>
</dbReference>
<keyword evidence="1" id="KW-0143">Chaperone</keyword>
<keyword evidence="4" id="KW-0812">Transmembrane</keyword>
<dbReference type="PANTHER" id="PTHR45088:SF1">
    <property type="entry name" value="OS04G0476000 PROTEIN"/>
    <property type="match status" value="1"/>
</dbReference>
<dbReference type="PANTHER" id="PTHR45088">
    <property type="entry name" value="OSJNBA0022H21.17 PROTEIN"/>
    <property type="match status" value="1"/>
</dbReference>
<dbReference type="SUPFAM" id="SSF46565">
    <property type="entry name" value="Chaperone J-domain"/>
    <property type="match status" value="1"/>
</dbReference>
<dbReference type="STRING" id="1918946.VPAL9027_00913"/>
<dbReference type="Proteomes" id="UP000189475">
    <property type="component" value="Unassembled WGS sequence"/>
</dbReference>
<evidence type="ECO:0000256" key="3">
    <source>
        <dbReference type="SAM" id="MobiDB-lite"/>
    </source>
</evidence>
<keyword evidence="2" id="KW-0175">Coiled coil</keyword>
<keyword evidence="5" id="KW-0732">Signal</keyword>
<feature type="signal peptide" evidence="5">
    <location>
        <begin position="1"/>
        <end position="18"/>
    </location>
</feature>
<proteinExistence type="predicted"/>
<feature type="coiled-coil region" evidence="2">
    <location>
        <begin position="248"/>
        <end position="278"/>
    </location>
</feature>
<dbReference type="InterPro" id="IPR011990">
    <property type="entry name" value="TPR-like_helical_dom_sf"/>
</dbReference>
<accession>A0A1R4B238</accession>
<dbReference type="InterPro" id="IPR006597">
    <property type="entry name" value="Sel1-like"/>
</dbReference>
<feature type="region of interest" description="Disordered" evidence="3">
    <location>
        <begin position="171"/>
        <end position="193"/>
    </location>
</feature>
<dbReference type="AlphaFoldDB" id="A0A1R4B238"/>
<reference evidence="6 7" key="1">
    <citation type="submission" date="2017-02" db="EMBL/GenBank/DDBJ databases">
        <authorList>
            <person name="Peterson S.W."/>
        </authorList>
    </citation>
    <scope>NUCLEOTIDE SEQUENCE [LARGE SCALE GENOMIC DNA]</scope>
    <source>
        <strain evidence="6 7">CECT 9027</strain>
    </source>
</reference>
<dbReference type="OrthoDB" id="5906522at2"/>
<keyword evidence="7" id="KW-1185">Reference proteome</keyword>
<dbReference type="Gene3D" id="1.25.40.10">
    <property type="entry name" value="Tetratricopeptide repeat domain"/>
    <property type="match status" value="1"/>
</dbReference>
<dbReference type="InterPro" id="IPR053301">
    <property type="entry name" value="F-box_motif"/>
</dbReference>
<organism evidence="6 7">
    <name type="scientific">Vibrio palustris</name>
    <dbReference type="NCBI Taxonomy" id="1918946"/>
    <lineage>
        <taxon>Bacteria</taxon>
        <taxon>Pseudomonadati</taxon>
        <taxon>Pseudomonadota</taxon>
        <taxon>Gammaproteobacteria</taxon>
        <taxon>Vibrionales</taxon>
        <taxon>Vibrionaceae</taxon>
        <taxon>Vibrio</taxon>
    </lineage>
</organism>
<evidence type="ECO:0000256" key="5">
    <source>
        <dbReference type="SAM" id="SignalP"/>
    </source>
</evidence>
<dbReference type="RefSeq" id="WP_077312738.1">
    <property type="nucleotide sequence ID" value="NZ_AP024887.1"/>
</dbReference>
<dbReference type="Gene3D" id="1.10.287.110">
    <property type="entry name" value="DnaJ domain"/>
    <property type="match status" value="1"/>
</dbReference>
<gene>
    <name evidence="6" type="primary">podJ</name>
    <name evidence="6" type="ORF">VPAL9027_00913</name>
</gene>
<keyword evidence="4" id="KW-0472">Membrane</keyword>
<dbReference type="SMART" id="SM00671">
    <property type="entry name" value="SEL1"/>
    <property type="match status" value="2"/>
</dbReference>
<protein>
    <submittedName>
        <fullName evidence="6">Localization factor PodJL</fullName>
    </submittedName>
</protein>
<sequence>MLKPFIIVSVLLSFSVYATDISILKSQAQANNVQAQYALALAYQQGDNTTKDLTQALVWFEKAAQQGDTNAMQQVVNAYEKGKGTDKNPQQVRYWLTLLALKGATHAPLQLGDYYASLKTERLPASAFAELWYKIASIHDPQAEEKYTHILQEKFNQQRARQVASINQLEQAVSQSPSSAEPETISPEPQPQANSGYVSNSNLLMALFIVFLMVLLWLTRIKRLKKQGLNQQAKQRQYEQDQQLLLQSKTIKQQKQQLKRLFNQLQQLQKSHKVLQQQAHVPSTPPEPTNQTMSVACALLGYTPDTLPDNKTIKVRYKQLCKIYHPDMKGSDDEMKRLNKAVKYVLAQRR</sequence>
<feature type="transmembrane region" description="Helical" evidence="4">
    <location>
        <begin position="197"/>
        <end position="218"/>
    </location>
</feature>
<evidence type="ECO:0000313" key="6">
    <source>
        <dbReference type="EMBL" id="SJL82971.1"/>
    </source>
</evidence>
<evidence type="ECO:0000256" key="1">
    <source>
        <dbReference type="ARBA" id="ARBA00023186"/>
    </source>
</evidence>
<evidence type="ECO:0000256" key="2">
    <source>
        <dbReference type="SAM" id="Coils"/>
    </source>
</evidence>
<dbReference type="Pfam" id="PF08238">
    <property type="entry name" value="Sel1"/>
    <property type="match status" value="2"/>
</dbReference>
<feature type="compositionally biased region" description="Polar residues" evidence="3">
    <location>
        <begin position="171"/>
        <end position="181"/>
    </location>
</feature>
<feature type="chain" id="PRO_5012616432" evidence="5">
    <location>
        <begin position="19"/>
        <end position="350"/>
    </location>
</feature>
<evidence type="ECO:0000256" key="4">
    <source>
        <dbReference type="SAM" id="Phobius"/>
    </source>
</evidence>
<keyword evidence="4" id="KW-1133">Transmembrane helix</keyword>